<dbReference type="Gene3D" id="3.30.930.30">
    <property type="match status" value="1"/>
</dbReference>
<dbReference type="CDD" id="cd17242">
    <property type="entry name" value="MobM_relaxase"/>
    <property type="match status" value="1"/>
</dbReference>
<dbReference type="GO" id="GO:0003677">
    <property type="term" value="F:DNA binding"/>
    <property type="evidence" value="ECO:0007669"/>
    <property type="project" value="InterPro"/>
</dbReference>
<evidence type="ECO:0000313" key="2">
    <source>
        <dbReference type="EMBL" id="MTL95550.1"/>
    </source>
</evidence>
<comment type="caution">
    <text evidence="2">The sequence shown here is derived from an EMBL/GenBank/DDBJ whole genome shotgun (WGS) entry which is preliminary data.</text>
</comment>
<sequence length="431" mass="51385">MGKTISFAKGKGSIGHNNRDFFTDNIDRSRTQDNIIYVKQDIREAYQQIFGQAVEDYNARQKQKCRRIDNYYEKLQKSKNGEELFHEVVVQLGDKDDSGFGTGDFNRCRDVLDKYMETFQERNKHIHVFNAVMHLDESTPHLHISFIPIGEGYKTGLKVRNSLSRSMEQFVDGEGKNGILGWYEQERQKLKECAREYDIEITQKNEFRAHLTLPEYKESMRELESLRELKNEFEVYLEQTKEELSEKNKELDEQKEKLEGASEKVEQLKRIETGIIQELEFDKQLKQFSFNYQSELKESDIKKVPMVGEVVKIESYRLLEKKYKVVLEQNEKLKMSNEFNPTYQSEIRRKLETENKDLKKSLNFQKRLTDKLNERVNDLSRENKQLKKEISGYEKFLEKFNLKEKFKEFVETLKQSQRLVKFKGRETERSR</sequence>
<evidence type="ECO:0000256" key="1">
    <source>
        <dbReference type="ARBA" id="ARBA00010657"/>
    </source>
</evidence>
<organism evidence="2">
    <name type="scientific">Turicibacter sanguinis</name>
    <dbReference type="NCBI Taxonomy" id="154288"/>
    <lineage>
        <taxon>Bacteria</taxon>
        <taxon>Bacillati</taxon>
        <taxon>Bacillota</taxon>
        <taxon>Erysipelotrichia</taxon>
        <taxon>Erysipelotrichales</taxon>
        <taxon>Turicibacteraceae</taxon>
        <taxon>Turicibacter</taxon>
    </lineage>
</organism>
<dbReference type="AlphaFoldDB" id="A0A6G2CRQ3"/>
<reference evidence="2" key="1">
    <citation type="journal article" date="2019" name="Nat. Med.">
        <title>A library of human gut bacterial isolates paired with longitudinal multiomics data enables mechanistic microbiome research.</title>
        <authorList>
            <person name="Poyet M."/>
            <person name="Groussin M."/>
            <person name="Gibbons S.M."/>
            <person name="Avila-Pacheco J."/>
            <person name="Jiang X."/>
            <person name="Kearney S.M."/>
            <person name="Perrotta A.R."/>
            <person name="Berdy B."/>
            <person name="Zhao S."/>
            <person name="Lieberman T.D."/>
            <person name="Swanson P.K."/>
            <person name="Smith M."/>
            <person name="Roesemann S."/>
            <person name="Alexander J.E."/>
            <person name="Rich S.A."/>
            <person name="Livny J."/>
            <person name="Vlamakis H."/>
            <person name="Clish C."/>
            <person name="Bullock K."/>
            <person name="Deik A."/>
            <person name="Scott J."/>
            <person name="Pierce K.A."/>
            <person name="Xavier R.J."/>
            <person name="Alm E.J."/>
        </authorList>
    </citation>
    <scope>NUCLEOTIDE SEQUENCE</scope>
    <source>
        <strain evidence="2">BIOML-A179</strain>
    </source>
</reference>
<dbReference type="RefSeq" id="WP_129821800.1">
    <property type="nucleotide sequence ID" value="NZ_RCYV01000037.1"/>
</dbReference>
<name>A0A6G2CRQ3_9FIRM</name>
<gene>
    <name evidence="2" type="ORF">GMA64_13540</name>
</gene>
<dbReference type="InterPro" id="IPR001668">
    <property type="entry name" value="Mob_Pre"/>
</dbReference>
<comment type="similarity">
    <text evidence="1">Belongs to the plasmid mobilization pre family.</text>
</comment>
<accession>A0A6G2CRQ3</accession>
<dbReference type="GO" id="GO:0006310">
    <property type="term" value="P:DNA recombination"/>
    <property type="evidence" value="ECO:0007669"/>
    <property type="project" value="InterPro"/>
</dbReference>
<dbReference type="Pfam" id="PF01076">
    <property type="entry name" value="Mob_Pre"/>
    <property type="match status" value="1"/>
</dbReference>
<proteinExistence type="inferred from homology"/>
<dbReference type="EMBL" id="WMQV01000059">
    <property type="protein sequence ID" value="MTL95550.1"/>
    <property type="molecule type" value="Genomic_DNA"/>
</dbReference>
<protein>
    <submittedName>
        <fullName evidence="2">Uncharacterized protein</fullName>
    </submittedName>
</protein>